<dbReference type="PROSITE" id="PS50887">
    <property type="entry name" value="GGDEF"/>
    <property type="match status" value="1"/>
</dbReference>
<feature type="coiled-coil region" evidence="4">
    <location>
        <begin position="303"/>
        <end position="330"/>
    </location>
</feature>
<accession>A0A346NJE9</accession>
<feature type="domain" description="GGDEF" evidence="5">
    <location>
        <begin position="368"/>
        <end position="500"/>
    </location>
</feature>
<dbReference type="InterPro" id="IPR043128">
    <property type="entry name" value="Rev_trsase/Diguanyl_cyclase"/>
</dbReference>
<name>A0A346NJE9_9ALTE</name>
<evidence type="ECO:0000313" key="6">
    <source>
        <dbReference type="EMBL" id="AXR05656.1"/>
    </source>
</evidence>
<dbReference type="GO" id="GO:1902201">
    <property type="term" value="P:negative regulation of bacterial-type flagellum-dependent cell motility"/>
    <property type="evidence" value="ECO:0007669"/>
    <property type="project" value="TreeGrafter"/>
</dbReference>
<keyword evidence="7" id="KW-1185">Reference proteome</keyword>
<organism evidence="6 7">
    <name type="scientific">Salinimonas sediminis</name>
    <dbReference type="NCBI Taxonomy" id="2303538"/>
    <lineage>
        <taxon>Bacteria</taxon>
        <taxon>Pseudomonadati</taxon>
        <taxon>Pseudomonadota</taxon>
        <taxon>Gammaproteobacteria</taxon>
        <taxon>Alteromonadales</taxon>
        <taxon>Alteromonadaceae</taxon>
        <taxon>Alteromonas/Salinimonas group</taxon>
        <taxon>Salinimonas</taxon>
    </lineage>
</organism>
<dbReference type="NCBIfam" id="TIGR00254">
    <property type="entry name" value="GGDEF"/>
    <property type="match status" value="1"/>
</dbReference>
<dbReference type="SUPFAM" id="SSF55073">
    <property type="entry name" value="Nucleotide cyclase"/>
    <property type="match status" value="1"/>
</dbReference>
<evidence type="ECO:0000256" key="4">
    <source>
        <dbReference type="SAM" id="Coils"/>
    </source>
</evidence>
<reference evidence="6 7" key="1">
    <citation type="submission" date="2018-08" db="EMBL/GenBank/DDBJ databases">
        <title>Salinimonas sediminis sp. nov., a piezophilic bacterium isolated from a deep-sea sediment sample from the New Britain Trench.</title>
        <authorList>
            <person name="Cao J."/>
        </authorList>
    </citation>
    <scope>NUCLEOTIDE SEQUENCE [LARGE SCALE GENOMIC DNA]</scope>
    <source>
        <strain evidence="6 7">N102</strain>
    </source>
</reference>
<evidence type="ECO:0000259" key="5">
    <source>
        <dbReference type="PROSITE" id="PS50887"/>
    </source>
</evidence>
<dbReference type="Proteomes" id="UP000262073">
    <property type="component" value="Chromosome"/>
</dbReference>
<dbReference type="InterPro" id="IPR029787">
    <property type="entry name" value="Nucleotide_cyclase"/>
</dbReference>
<dbReference type="EMBL" id="CP031769">
    <property type="protein sequence ID" value="AXR05656.1"/>
    <property type="molecule type" value="Genomic_DNA"/>
</dbReference>
<evidence type="ECO:0000313" key="7">
    <source>
        <dbReference type="Proteomes" id="UP000262073"/>
    </source>
</evidence>
<dbReference type="CDD" id="cd01949">
    <property type="entry name" value="GGDEF"/>
    <property type="match status" value="1"/>
</dbReference>
<dbReference type="GO" id="GO:0043709">
    <property type="term" value="P:cell adhesion involved in single-species biofilm formation"/>
    <property type="evidence" value="ECO:0007669"/>
    <property type="project" value="TreeGrafter"/>
</dbReference>
<dbReference type="GO" id="GO:0052621">
    <property type="term" value="F:diguanylate cyclase activity"/>
    <property type="evidence" value="ECO:0007669"/>
    <property type="project" value="UniProtKB-EC"/>
</dbReference>
<protein>
    <recommendedName>
        <fullName evidence="2">diguanylate cyclase</fullName>
        <ecNumber evidence="2">2.7.7.65</ecNumber>
    </recommendedName>
</protein>
<dbReference type="EC" id="2.7.7.65" evidence="2"/>
<evidence type="ECO:0000256" key="2">
    <source>
        <dbReference type="ARBA" id="ARBA00012528"/>
    </source>
</evidence>
<comment type="cofactor">
    <cofactor evidence="1">
        <name>Mg(2+)</name>
        <dbReference type="ChEBI" id="CHEBI:18420"/>
    </cofactor>
</comment>
<dbReference type="KEGG" id="salm:D0Y50_04280"/>
<dbReference type="AlphaFoldDB" id="A0A346NJE9"/>
<evidence type="ECO:0000256" key="3">
    <source>
        <dbReference type="ARBA" id="ARBA00034247"/>
    </source>
</evidence>
<keyword evidence="4" id="KW-0175">Coiled coil</keyword>
<proteinExistence type="predicted"/>
<dbReference type="Pfam" id="PF20975">
    <property type="entry name" value="DGCcoil"/>
    <property type="match status" value="1"/>
</dbReference>
<dbReference type="PANTHER" id="PTHR45138">
    <property type="entry name" value="REGULATORY COMPONENTS OF SENSORY TRANSDUCTION SYSTEM"/>
    <property type="match status" value="1"/>
</dbReference>
<dbReference type="Gene3D" id="3.30.70.270">
    <property type="match status" value="1"/>
</dbReference>
<gene>
    <name evidence="6" type="ORF">D0Y50_04280</name>
</gene>
<dbReference type="InterPro" id="IPR000160">
    <property type="entry name" value="GGDEF_dom"/>
</dbReference>
<comment type="catalytic activity">
    <reaction evidence="3">
        <text>2 GTP = 3',3'-c-di-GMP + 2 diphosphate</text>
        <dbReference type="Rhea" id="RHEA:24898"/>
        <dbReference type="ChEBI" id="CHEBI:33019"/>
        <dbReference type="ChEBI" id="CHEBI:37565"/>
        <dbReference type="ChEBI" id="CHEBI:58805"/>
        <dbReference type="EC" id="2.7.7.65"/>
    </reaction>
</comment>
<dbReference type="OrthoDB" id="9812260at2"/>
<dbReference type="GO" id="GO:0005886">
    <property type="term" value="C:plasma membrane"/>
    <property type="evidence" value="ECO:0007669"/>
    <property type="project" value="TreeGrafter"/>
</dbReference>
<evidence type="ECO:0000256" key="1">
    <source>
        <dbReference type="ARBA" id="ARBA00001946"/>
    </source>
</evidence>
<sequence length="502" mass="56579">MNSSQLQSVQRHNEMLAQSVIRLSKFFEGYSADIDNELQTLRGHLAGTPDFSLASVSIGKLDHLFQGDIKNVRRYTASSLSLIEQSVRTLQQRFAQDTEFRTHAASVLTLANQPTDSLQALLKVCLNSLSLIQKLPTPCDTATPEVRTAPLNPSITRSLQEELQHLLDSYTQLQPDNIQLGNLRHRLLEGLNEDDLLQACLVILRLIVKDSMGEAAMSGEVIQSLHEALGKLNKNVEKSIVHTHQAFVSRQKTDEVFKQQLNDIEDMVAADTGLDGLKEQTRYHLKKMASTLAQRKESERTEQQKIMSLLSRMQTQLDSLERQTIDYRKKLAQQHCASHTDPLTQLPNRMAYNEKIVSAWQHAQASQQPLSLAVLDIDHFKNINDRFGHAAGDKTLQVVANQLAQGLNEGEFIARWGGEEFVLVYENTGPTALAEKLEKLRTRLMALPFKFKQERLTITASFGGATFTADETAEQVFERADQKLYEAKRSGRNCVVIDQDRY</sequence>
<dbReference type="RefSeq" id="WP_117315671.1">
    <property type="nucleotide sequence ID" value="NZ_CP031769.1"/>
</dbReference>
<dbReference type="FunFam" id="3.30.70.270:FF:000001">
    <property type="entry name" value="Diguanylate cyclase domain protein"/>
    <property type="match status" value="1"/>
</dbReference>
<dbReference type="InterPro" id="IPR048516">
    <property type="entry name" value="DGCcoil"/>
</dbReference>
<dbReference type="PANTHER" id="PTHR45138:SF9">
    <property type="entry name" value="DIGUANYLATE CYCLASE DGCM-RELATED"/>
    <property type="match status" value="1"/>
</dbReference>
<dbReference type="InterPro" id="IPR050469">
    <property type="entry name" value="Diguanylate_Cyclase"/>
</dbReference>
<dbReference type="Pfam" id="PF00990">
    <property type="entry name" value="GGDEF"/>
    <property type="match status" value="1"/>
</dbReference>
<dbReference type="SMART" id="SM00267">
    <property type="entry name" value="GGDEF"/>
    <property type="match status" value="1"/>
</dbReference>